<dbReference type="Proteomes" id="UP001356427">
    <property type="component" value="Unassembled WGS sequence"/>
</dbReference>
<evidence type="ECO:0000313" key="2">
    <source>
        <dbReference type="EMBL" id="KAK6291128.1"/>
    </source>
</evidence>
<comment type="caution">
    <text evidence="2">The sequence shown here is derived from an EMBL/GenBank/DDBJ whole genome shotgun (WGS) entry which is preliminary data.</text>
</comment>
<protein>
    <recommendedName>
        <fullName evidence="1">Fibrinogen C-terminal domain-containing protein</fullName>
    </recommendedName>
</protein>
<evidence type="ECO:0000313" key="3">
    <source>
        <dbReference type="Proteomes" id="UP001356427"/>
    </source>
</evidence>
<feature type="non-terminal residue" evidence="2">
    <location>
        <position position="1"/>
    </location>
</feature>
<accession>A0AAN8KG69</accession>
<feature type="non-terminal residue" evidence="2">
    <location>
        <position position="94"/>
    </location>
</feature>
<dbReference type="Gene3D" id="3.90.215.10">
    <property type="entry name" value="Gamma Fibrinogen, chain A, domain 1"/>
    <property type="match status" value="1"/>
</dbReference>
<dbReference type="GO" id="GO:0050776">
    <property type="term" value="P:regulation of immune response"/>
    <property type="evidence" value="ECO:0007669"/>
    <property type="project" value="TreeGrafter"/>
</dbReference>
<dbReference type="GO" id="GO:0050868">
    <property type="term" value="P:negative regulation of T cell activation"/>
    <property type="evidence" value="ECO:0007669"/>
    <property type="project" value="TreeGrafter"/>
</dbReference>
<keyword evidence="3" id="KW-1185">Reference proteome</keyword>
<dbReference type="InterPro" id="IPR014716">
    <property type="entry name" value="Fibrinogen_a/b/g_C_1"/>
</dbReference>
<proteinExistence type="predicted"/>
<organism evidence="2 3">
    <name type="scientific">Coregonus suidteri</name>
    <dbReference type="NCBI Taxonomy" id="861788"/>
    <lineage>
        <taxon>Eukaryota</taxon>
        <taxon>Metazoa</taxon>
        <taxon>Chordata</taxon>
        <taxon>Craniata</taxon>
        <taxon>Vertebrata</taxon>
        <taxon>Euteleostomi</taxon>
        <taxon>Actinopterygii</taxon>
        <taxon>Neopterygii</taxon>
        <taxon>Teleostei</taxon>
        <taxon>Protacanthopterygii</taxon>
        <taxon>Salmoniformes</taxon>
        <taxon>Salmonidae</taxon>
        <taxon>Coregoninae</taxon>
        <taxon>Coregonus</taxon>
    </lineage>
</organism>
<dbReference type="Pfam" id="PF00147">
    <property type="entry name" value="Fibrinogen_C"/>
    <property type="match status" value="1"/>
</dbReference>
<sequence length="94" mass="10428">SPYCSAFTLSHFNSLPCCFLEDHWLGLSKVFALTKGGRGLRSTMRVDLWDFEGGTAFAEYSDFRLGMENEAYKLNVGAYRGNAGDAIRGKYTGI</sequence>
<dbReference type="InterPro" id="IPR002181">
    <property type="entry name" value="Fibrinogen_a/b/g_C_dom"/>
</dbReference>
<reference evidence="2 3" key="1">
    <citation type="submission" date="2021-04" db="EMBL/GenBank/DDBJ databases">
        <authorList>
            <person name="De Guttry C."/>
            <person name="Zahm M."/>
            <person name="Klopp C."/>
            <person name="Cabau C."/>
            <person name="Louis A."/>
            <person name="Berthelot C."/>
            <person name="Parey E."/>
            <person name="Roest Crollius H."/>
            <person name="Montfort J."/>
            <person name="Robinson-Rechavi M."/>
            <person name="Bucao C."/>
            <person name="Bouchez O."/>
            <person name="Gislard M."/>
            <person name="Lluch J."/>
            <person name="Milhes M."/>
            <person name="Lampietro C."/>
            <person name="Lopez Roques C."/>
            <person name="Donnadieu C."/>
            <person name="Braasch I."/>
            <person name="Desvignes T."/>
            <person name="Postlethwait J."/>
            <person name="Bobe J."/>
            <person name="Wedekind C."/>
            <person name="Guiguen Y."/>
        </authorList>
    </citation>
    <scope>NUCLEOTIDE SEQUENCE [LARGE SCALE GENOMIC DNA]</scope>
    <source>
        <strain evidence="2">Cs_M1</strain>
        <tissue evidence="2">Blood</tissue>
    </source>
</reference>
<dbReference type="PANTHER" id="PTHR19143">
    <property type="entry name" value="FIBRINOGEN/TENASCIN/ANGIOPOEITIN"/>
    <property type="match status" value="1"/>
</dbReference>
<dbReference type="PROSITE" id="PS51406">
    <property type="entry name" value="FIBRINOGEN_C_2"/>
    <property type="match status" value="1"/>
</dbReference>
<dbReference type="InterPro" id="IPR050373">
    <property type="entry name" value="Fibrinogen_C-term_domain"/>
</dbReference>
<dbReference type="GO" id="GO:0005615">
    <property type="term" value="C:extracellular space"/>
    <property type="evidence" value="ECO:0007669"/>
    <property type="project" value="TreeGrafter"/>
</dbReference>
<feature type="domain" description="Fibrinogen C-terminal" evidence="1">
    <location>
        <begin position="1"/>
        <end position="94"/>
    </location>
</feature>
<dbReference type="SUPFAM" id="SSF56496">
    <property type="entry name" value="Fibrinogen C-terminal domain-like"/>
    <property type="match status" value="1"/>
</dbReference>
<dbReference type="PANTHER" id="PTHR19143:SF263">
    <property type="entry name" value="FIBRINOGEN-LIKE PROTEIN 1"/>
    <property type="match status" value="1"/>
</dbReference>
<name>A0AAN8KG69_9TELE</name>
<dbReference type="AlphaFoldDB" id="A0AAN8KG69"/>
<dbReference type="EMBL" id="JAGTTL010000060">
    <property type="protein sequence ID" value="KAK6291128.1"/>
    <property type="molecule type" value="Genomic_DNA"/>
</dbReference>
<gene>
    <name evidence="2" type="ORF">J4Q44_G00384630</name>
</gene>
<evidence type="ECO:0000259" key="1">
    <source>
        <dbReference type="PROSITE" id="PS51406"/>
    </source>
</evidence>
<dbReference type="InterPro" id="IPR036056">
    <property type="entry name" value="Fibrinogen-like_C"/>
</dbReference>